<evidence type="ECO:0000313" key="3">
    <source>
        <dbReference type="Proteomes" id="UP000663671"/>
    </source>
</evidence>
<protein>
    <submittedName>
        <fullName evidence="2">Protein kinase</fullName>
    </submittedName>
</protein>
<dbReference type="PROSITE" id="PS50011">
    <property type="entry name" value="PROTEIN_KINASE_DOM"/>
    <property type="match status" value="1"/>
</dbReference>
<dbReference type="EMBL" id="CP069115">
    <property type="protein sequence ID" value="QSS65957.1"/>
    <property type="molecule type" value="Genomic_DNA"/>
</dbReference>
<dbReference type="OrthoDB" id="4204376at2759"/>
<evidence type="ECO:0000259" key="1">
    <source>
        <dbReference type="PROSITE" id="PS50011"/>
    </source>
</evidence>
<dbReference type="GO" id="GO:0004672">
    <property type="term" value="F:protein kinase activity"/>
    <property type="evidence" value="ECO:0007669"/>
    <property type="project" value="InterPro"/>
</dbReference>
<name>A0A8A1MPG2_AJECA</name>
<dbReference type="GO" id="GO:0005524">
    <property type="term" value="F:ATP binding"/>
    <property type="evidence" value="ECO:0007669"/>
    <property type="project" value="InterPro"/>
</dbReference>
<dbReference type="InterPro" id="IPR011009">
    <property type="entry name" value="Kinase-like_dom_sf"/>
</dbReference>
<feature type="domain" description="Protein kinase" evidence="1">
    <location>
        <begin position="1"/>
        <end position="236"/>
    </location>
</feature>
<dbReference type="Proteomes" id="UP000663671">
    <property type="component" value="Chromosome 3"/>
</dbReference>
<dbReference type="VEuPathDB" id="FungiDB:I7I51_06808"/>
<sequence>MASELSFTVHEDPLRVTYPYIEGLSVPTRWLMDIQTKGEIQNVAPRVSRAQLKNDESWYVYQEIDRPFHTPRDSAVLRHSVGLPFGKGIGAGSEGPRRRWALQIADAFYRLHPSNNTHMDLKPSNVVIDNQGNDVLIDISGIGGVTHKWLAPEIQEILDPLSLPFEVRQSNDIWAYSQLLSAMAELNSNSRVKQRMKAVAAPAATKSPGLRLGLSCGMVNLLIVAKLSPTAKALAK</sequence>
<accession>A0A8A1MPG2</accession>
<evidence type="ECO:0000313" key="2">
    <source>
        <dbReference type="EMBL" id="QSS65957.1"/>
    </source>
</evidence>
<gene>
    <name evidence="2" type="ORF">I7I51_06808</name>
</gene>
<dbReference type="AlphaFoldDB" id="A0A8A1MPG2"/>
<keyword evidence="2" id="KW-0418">Kinase</keyword>
<reference evidence="2" key="1">
    <citation type="submission" date="2021-01" db="EMBL/GenBank/DDBJ databases">
        <title>Chromosome-level genome assembly of a human fungal pathogen reveals clustering of transcriptionally co-regulated genes.</title>
        <authorList>
            <person name="Voorhies M."/>
            <person name="Cohen S."/>
            <person name="Shea T.P."/>
            <person name="Petrus S."/>
            <person name="Munoz J.F."/>
            <person name="Poplawski S."/>
            <person name="Goldman W.E."/>
            <person name="Michael T."/>
            <person name="Cuomo C.A."/>
            <person name="Sil A."/>
            <person name="Beyhan S."/>
        </authorList>
    </citation>
    <scope>NUCLEOTIDE SEQUENCE</scope>
    <source>
        <strain evidence="2">WU24</strain>
    </source>
</reference>
<dbReference type="SUPFAM" id="SSF56112">
    <property type="entry name" value="Protein kinase-like (PK-like)"/>
    <property type="match status" value="1"/>
</dbReference>
<keyword evidence="2" id="KW-0808">Transferase</keyword>
<organism evidence="2 3">
    <name type="scientific">Ajellomyces capsulatus</name>
    <name type="common">Darling's disease fungus</name>
    <name type="synonym">Histoplasma capsulatum</name>
    <dbReference type="NCBI Taxonomy" id="5037"/>
    <lineage>
        <taxon>Eukaryota</taxon>
        <taxon>Fungi</taxon>
        <taxon>Dikarya</taxon>
        <taxon>Ascomycota</taxon>
        <taxon>Pezizomycotina</taxon>
        <taxon>Eurotiomycetes</taxon>
        <taxon>Eurotiomycetidae</taxon>
        <taxon>Onygenales</taxon>
        <taxon>Ajellomycetaceae</taxon>
        <taxon>Histoplasma</taxon>
    </lineage>
</organism>
<dbReference type="Gene3D" id="1.10.510.10">
    <property type="entry name" value="Transferase(Phosphotransferase) domain 1"/>
    <property type="match status" value="1"/>
</dbReference>
<dbReference type="InterPro" id="IPR000719">
    <property type="entry name" value="Prot_kinase_dom"/>
</dbReference>
<proteinExistence type="predicted"/>